<keyword evidence="3" id="KW-1185">Reference proteome</keyword>
<dbReference type="RefSeq" id="WP_206230607.1">
    <property type="nucleotide sequence ID" value="NZ_JAFIWB010000024.1"/>
</dbReference>
<gene>
    <name evidence="2" type="ORF">JR064_17680</name>
</gene>
<protein>
    <submittedName>
        <fullName evidence="2">Uncharacterized protein</fullName>
    </submittedName>
</protein>
<accession>A0ABS3B681</accession>
<sequence length="161" mass="17064">MVSMLGRMLRMFGLLLAASASMPAMSSPPAAPCRFEAPADLDATPARWLGGCRHGAADGLGIVRAGTAEPYAFFAGRMQEGRPAEGLLMLHEGGLMVAVRFDAALRVVSSDGLRPNEDDRVFAQARAAALETAARLRQEGNQASAAYYAALAQRITESRPE</sequence>
<evidence type="ECO:0000313" key="2">
    <source>
        <dbReference type="EMBL" id="MBN6104001.1"/>
    </source>
</evidence>
<comment type="caution">
    <text evidence="2">The sequence shown here is derived from an EMBL/GenBank/DDBJ whole genome shotgun (WGS) entry which is preliminary data.</text>
</comment>
<reference evidence="2 3" key="1">
    <citation type="submission" date="2021-02" db="EMBL/GenBank/DDBJ databases">
        <title>Taxonomically Unique Crown Gall-Associated Xanthomonas Stains Have Deficiency in Virulence Repertories.</title>
        <authorList>
            <person name="Mafakheri H."/>
            <person name="Taghavi S.M."/>
            <person name="Dimkic I."/>
            <person name="Nemanja K."/>
            <person name="Osdaghi E."/>
        </authorList>
    </citation>
    <scope>NUCLEOTIDE SEQUENCE [LARGE SCALE GENOMIC DNA]</scope>
    <source>
        <strain evidence="2 3">FX4</strain>
    </source>
</reference>
<dbReference type="EMBL" id="JAFIWB010000024">
    <property type="protein sequence ID" value="MBN6104001.1"/>
    <property type="molecule type" value="Genomic_DNA"/>
</dbReference>
<name>A0ABS3B681_9XANT</name>
<evidence type="ECO:0000313" key="3">
    <source>
        <dbReference type="Proteomes" id="UP000695802"/>
    </source>
</evidence>
<organism evidence="2 3">
    <name type="scientific">Xanthomonas bonasiae</name>
    <dbReference type="NCBI Taxonomy" id="2810351"/>
    <lineage>
        <taxon>Bacteria</taxon>
        <taxon>Pseudomonadati</taxon>
        <taxon>Pseudomonadota</taxon>
        <taxon>Gammaproteobacteria</taxon>
        <taxon>Lysobacterales</taxon>
        <taxon>Lysobacteraceae</taxon>
        <taxon>Xanthomonas</taxon>
    </lineage>
</organism>
<evidence type="ECO:0000256" key="1">
    <source>
        <dbReference type="SAM" id="SignalP"/>
    </source>
</evidence>
<dbReference type="Proteomes" id="UP000695802">
    <property type="component" value="Unassembled WGS sequence"/>
</dbReference>
<feature type="signal peptide" evidence="1">
    <location>
        <begin position="1"/>
        <end position="26"/>
    </location>
</feature>
<feature type="chain" id="PRO_5046267850" evidence="1">
    <location>
        <begin position="27"/>
        <end position="161"/>
    </location>
</feature>
<keyword evidence="1" id="KW-0732">Signal</keyword>
<proteinExistence type="predicted"/>